<comment type="similarity">
    <text evidence="9">Belongs to the G-protein coupled receptor 1 family.</text>
</comment>
<feature type="transmembrane region" description="Helical" evidence="10">
    <location>
        <begin position="240"/>
        <end position="259"/>
    </location>
</feature>
<keyword evidence="9" id="KW-0297">G-protein coupled receptor</keyword>
<evidence type="ECO:0000313" key="12">
    <source>
        <dbReference type="EMBL" id="DBA31833.1"/>
    </source>
</evidence>
<accession>A0AAV3B186</accession>
<comment type="subcellular location">
    <subcellularLocation>
        <location evidence="1 10">Cell membrane</location>
        <topology evidence="1 10">Multi-pass membrane protein</topology>
    </subcellularLocation>
</comment>
<keyword evidence="7 10" id="KW-0472">Membrane</keyword>
<feature type="transmembrane region" description="Helical" evidence="10">
    <location>
        <begin position="197"/>
        <end position="220"/>
    </location>
</feature>
<keyword evidence="2 10" id="KW-1003">Cell membrane</keyword>
<dbReference type="PRINTS" id="PR00237">
    <property type="entry name" value="GPCRRHODOPSN"/>
</dbReference>
<keyword evidence="3 10" id="KW-0716">Sensory transduction</keyword>
<evidence type="ECO:0000259" key="11">
    <source>
        <dbReference type="PROSITE" id="PS50262"/>
    </source>
</evidence>
<evidence type="ECO:0000256" key="2">
    <source>
        <dbReference type="ARBA" id="ARBA00022475"/>
    </source>
</evidence>
<dbReference type="CDD" id="cd13954">
    <property type="entry name" value="7tmA_OR"/>
    <property type="match status" value="1"/>
</dbReference>
<feature type="transmembrane region" description="Helical" evidence="10">
    <location>
        <begin position="97"/>
        <end position="119"/>
    </location>
</feature>
<protein>
    <recommendedName>
        <fullName evidence="10">Olfactory receptor</fullName>
    </recommendedName>
</protein>
<dbReference type="PRINTS" id="PR00245">
    <property type="entry name" value="OLFACTORYR"/>
</dbReference>
<feature type="domain" description="G-protein coupled receptors family 1 profile" evidence="11">
    <location>
        <begin position="40"/>
        <end position="289"/>
    </location>
</feature>
<keyword evidence="8 9" id="KW-0807">Transducer</keyword>
<organism evidence="12 13">
    <name type="scientific">Pyxicephalus adspersus</name>
    <name type="common">African bullfrog</name>
    <dbReference type="NCBI Taxonomy" id="30357"/>
    <lineage>
        <taxon>Eukaryota</taxon>
        <taxon>Metazoa</taxon>
        <taxon>Chordata</taxon>
        <taxon>Craniata</taxon>
        <taxon>Vertebrata</taxon>
        <taxon>Euteleostomi</taxon>
        <taxon>Amphibia</taxon>
        <taxon>Batrachia</taxon>
        <taxon>Anura</taxon>
        <taxon>Neobatrachia</taxon>
        <taxon>Ranoidea</taxon>
        <taxon>Pyxicephalidae</taxon>
        <taxon>Pyxicephalinae</taxon>
        <taxon>Pyxicephalus</taxon>
    </lineage>
</organism>
<evidence type="ECO:0000256" key="8">
    <source>
        <dbReference type="ARBA" id="ARBA00023224"/>
    </source>
</evidence>
<dbReference type="EMBL" id="DYDO01000002">
    <property type="protein sequence ID" value="DBA31833.1"/>
    <property type="molecule type" value="Genomic_DNA"/>
</dbReference>
<evidence type="ECO:0000256" key="4">
    <source>
        <dbReference type="ARBA" id="ARBA00022692"/>
    </source>
</evidence>
<keyword evidence="9" id="KW-0675">Receptor</keyword>
<reference evidence="12" key="1">
    <citation type="thesis" date="2020" institute="ProQuest LLC" country="789 East Eisenhower Parkway, Ann Arbor, MI, USA">
        <title>Comparative Genomics and Chromosome Evolution.</title>
        <authorList>
            <person name="Mudd A.B."/>
        </authorList>
    </citation>
    <scope>NUCLEOTIDE SEQUENCE</scope>
    <source>
        <strain evidence="12">1538</strain>
        <tissue evidence="12">Blood</tissue>
    </source>
</reference>
<comment type="caution">
    <text evidence="12">The sequence shown here is derived from an EMBL/GenBank/DDBJ whole genome shotgun (WGS) entry which is preliminary data.</text>
</comment>
<evidence type="ECO:0000256" key="1">
    <source>
        <dbReference type="ARBA" id="ARBA00004651"/>
    </source>
</evidence>
<dbReference type="Proteomes" id="UP001181693">
    <property type="component" value="Unassembled WGS sequence"/>
</dbReference>
<dbReference type="PANTHER" id="PTHR26453">
    <property type="entry name" value="OLFACTORY RECEPTOR"/>
    <property type="match status" value="1"/>
</dbReference>
<evidence type="ECO:0000313" key="13">
    <source>
        <dbReference type="Proteomes" id="UP001181693"/>
    </source>
</evidence>
<evidence type="ECO:0000256" key="5">
    <source>
        <dbReference type="ARBA" id="ARBA00022725"/>
    </source>
</evidence>
<dbReference type="InterPro" id="IPR017452">
    <property type="entry name" value="GPCR_Rhodpsn_7TM"/>
</dbReference>
<evidence type="ECO:0000256" key="3">
    <source>
        <dbReference type="ARBA" id="ARBA00022606"/>
    </source>
</evidence>
<feature type="transmembrane region" description="Helical" evidence="10">
    <location>
        <begin position="24"/>
        <end position="47"/>
    </location>
</feature>
<dbReference type="Pfam" id="PF13853">
    <property type="entry name" value="7tm_4"/>
    <property type="match status" value="1"/>
</dbReference>
<dbReference type="PROSITE" id="PS00237">
    <property type="entry name" value="G_PROTEIN_RECEP_F1_1"/>
    <property type="match status" value="1"/>
</dbReference>
<evidence type="ECO:0000256" key="10">
    <source>
        <dbReference type="RuleBase" id="RU363047"/>
    </source>
</evidence>
<keyword evidence="13" id="KW-1185">Reference proteome</keyword>
<dbReference type="FunFam" id="1.20.1070.10:FF:000001">
    <property type="entry name" value="Olfactory receptor"/>
    <property type="match status" value="1"/>
</dbReference>
<keyword evidence="6 10" id="KW-1133">Transmembrane helix</keyword>
<feature type="transmembrane region" description="Helical" evidence="10">
    <location>
        <begin position="59"/>
        <end position="77"/>
    </location>
</feature>
<sequence length="314" mass="35438">MMWNYSKVEEFILLGLTKRLELQIALFVLFLIIYVISLMGNVLIIFVSRISPRLHTPMYFFLSNLSFLDICFISSVLPKMLINLLSQKKSISFEGCFIQMVVYMFLGGTECCLLLAMAYDRYVAICSPLHYSTIMHPSLCKKMASGCWIGGLLNALINEFLALRLSFCGSNAINHFFCELPSVLELSCTDASLNKTIMFFCAMLVVMGPFLLILITYGYIISSILKISTSIGRKKAFSTCASHTIVVTLFYGSAVFRYMKLGENQVAGQDKLATLFYSIGTPMLNPFIYTLRNKDVKRVLLGIIGKKHMTEKMK</sequence>
<evidence type="ECO:0000256" key="6">
    <source>
        <dbReference type="ARBA" id="ARBA00022989"/>
    </source>
</evidence>
<dbReference type="Gene3D" id="1.20.1070.10">
    <property type="entry name" value="Rhodopsin 7-helix transmembrane proteins"/>
    <property type="match status" value="1"/>
</dbReference>
<dbReference type="SUPFAM" id="SSF81321">
    <property type="entry name" value="Family A G protein-coupled receptor-like"/>
    <property type="match status" value="1"/>
</dbReference>
<dbReference type="GO" id="GO:0004930">
    <property type="term" value="F:G protein-coupled receptor activity"/>
    <property type="evidence" value="ECO:0007669"/>
    <property type="project" value="UniProtKB-KW"/>
</dbReference>
<dbReference type="AlphaFoldDB" id="A0AAV3B186"/>
<dbReference type="GO" id="GO:0004984">
    <property type="term" value="F:olfactory receptor activity"/>
    <property type="evidence" value="ECO:0007669"/>
    <property type="project" value="InterPro"/>
</dbReference>
<dbReference type="PROSITE" id="PS50262">
    <property type="entry name" value="G_PROTEIN_RECEP_F1_2"/>
    <property type="match status" value="1"/>
</dbReference>
<name>A0AAV3B186_PYXAD</name>
<dbReference type="InterPro" id="IPR000276">
    <property type="entry name" value="GPCR_Rhodpsn"/>
</dbReference>
<keyword evidence="4 9" id="KW-0812">Transmembrane</keyword>
<proteinExistence type="inferred from homology"/>
<dbReference type="InterPro" id="IPR000725">
    <property type="entry name" value="Olfact_rcpt"/>
</dbReference>
<evidence type="ECO:0000256" key="7">
    <source>
        <dbReference type="ARBA" id="ARBA00023136"/>
    </source>
</evidence>
<gene>
    <name evidence="12" type="ORF">GDO54_007604</name>
</gene>
<keyword evidence="5 10" id="KW-0552">Olfaction</keyword>
<dbReference type="GO" id="GO:0005886">
    <property type="term" value="C:plasma membrane"/>
    <property type="evidence" value="ECO:0007669"/>
    <property type="project" value="UniProtKB-SubCell"/>
</dbReference>
<evidence type="ECO:0000256" key="9">
    <source>
        <dbReference type="RuleBase" id="RU000688"/>
    </source>
</evidence>